<evidence type="ECO:0000313" key="4">
    <source>
        <dbReference type="Proteomes" id="UP000044938"/>
    </source>
</evidence>
<dbReference type="EMBL" id="CSBK01003394">
    <property type="protein sequence ID" value="CPA87507.1"/>
    <property type="molecule type" value="Genomic_DNA"/>
</dbReference>
<name>A0A655I1W2_MYCTX</name>
<reference evidence="3 4" key="2">
    <citation type="submission" date="2015-03" db="EMBL/GenBank/DDBJ databases">
        <authorList>
            <consortium name="Pathogen Informatics"/>
        </authorList>
    </citation>
    <scope>NUCLEOTIDE SEQUENCE [LARGE SCALE GENOMIC DNA]</scope>
    <source>
        <strain evidence="1 4">M09401471</strain>
        <strain evidence="3">N09902308</strain>
    </source>
</reference>
<dbReference type="AlphaFoldDB" id="A0A655I1W2"/>
<evidence type="ECO:0000313" key="1">
    <source>
        <dbReference type="EMBL" id="COV40509.1"/>
    </source>
</evidence>
<dbReference type="EMBL" id="CSAJ01000008">
    <property type="protein sequence ID" value="COV40509.1"/>
    <property type="molecule type" value="Genomic_DNA"/>
</dbReference>
<reference evidence="2" key="1">
    <citation type="submission" date="2015-03" db="EMBL/GenBank/DDBJ databases">
        <authorList>
            <consortium name="Pathogen Informatics"/>
            <person name="Murphy D."/>
        </authorList>
    </citation>
    <scope>NUCLEOTIDE SEQUENCE</scope>
    <source>
        <strain evidence="2">N09902308</strain>
    </source>
</reference>
<evidence type="ECO:0000313" key="3">
    <source>
        <dbReference type="Proteomes" id="UP000039021"/>
    </source>
</evidence>
<accession>A0A655I1W2</accession>
<gene>
    <name evidence="1" type="ORF">ERS007720_00144</name>
    <name evidence="2" type="ORF">ERS007739_04909</name>
</gene>
<proteinExistence type="predicted"/>
<organism evidence="1 4">
    <name type="scientific">Mycobacterium tuberculosis</name>
    <dbReference type="NCBI Taxonomy" id="1773"/>
    <lineage>
        <taxon>Bacteria</taxon>
        <taxon>Bacillati</taxon>
        <taxon>Actinomycetota</taxon>
        <taxon>Actinomycetes</taxon>
        <taxon>Mycobacteriales</taxon>
        <taxon>Mycobacteriaceae</taxon>
        <taxon>Mycobacterium</taxon>
        <taxon>Mycobacterium tuberculosis complex</taxon>
    </lineage>
</organism>
<protein>
    <submittedName>
        <fullName evidence="1">Uncharacterized protein</fullName>
    </submittedName>
</protein>
<dbReference type="Proteomes" id="UP000039021">
    <property type="component" value="Unassembled WGS sequence"/>
</dbReference>
<evidence type="ECO:0000313" key="2">
    <source>
        <dbReference type="EMBL" id="CPA87507.1"/>
    </source>
</evidence>
<sequence>MITRLVKPVLPDAVKNESMSPLASVCVGS</sequence>
<dbReference type="Proteomes" id="UP000044938">
    <property type="component" value="Unassembled WGS sequence"/>
</dbReference>